<dbReference type="OrthoDB" id="990896at2"/>
<feature type="transmembrane region" description="Helical" evidence="1">
    <location>
        <begin position="62"/>
        <end position="84"/>
    </location>
</feature>
<dbReference type="KEGG" id="spir:CWM47_37740"/>
<keyword evidence="1" id="KW-1133">Transmembrane helix</keyword>
<sequence length="138" mass="15960">MLNEERTDTAKLFYFVLFVAVNGLSCLIIPFFLDYAHIYLNGFLIPDSLRWDDNNRLRANPIGWFTAQVLIVLIEFVGSLWLLYRFNWRNTPVWLARQPIRIIQGVSGLVVAVVTVVSLFGRGGFLIWLVKHYVKTVV</sequence>
<dbReference type="EMBL" id="CP025096">
    <property type="protein sequence ID" value="AUD07063.1"/>
    <property type="molecule type" value="Genomic_DNA"/>
</dbReference>
<keyword evidence="3" id="KW-1185">Reference proteome</keyword>
<protein>
    <submittedName>
        <fullName evidence="2">Uncharacterized protein</fullName>
    </submittedName>
</protein>
<evidence type="ECO:0000256" key="1">
    <source>
        <dbReference type="SAM" id="Phobius"/>
    </source>
</evidence>
<feature type="transmembrane region" description="Helical" evidence="1">
    <location>
        <begin position="105"/>
        <end position="130"/>
    </location>
</feature>
<dbReference type="RefSeq" id="WP_100993631.1">
    <property type="nucleotide sequence ID" value="NZ_CP025096.1"/>
</dbReference>
<accession>A0A2K8ZB13</accession>
<organism evidence="2 3">
    <name type="scientific">Spirosoma pollinicola</name>
    <dbReference type="NCBI Taxonomy" id="2057025"/>
    <lineage>
        <taxon>Bacteria</taxon>
        <taxon>Pseudomonadati</taxon>
        <taxon>Bacteroidota</taxon>
        <taxon>Cytophagia</taxon>
        <taxon>Cytophagales</taxon>
        <taxon>Cytophagaceae</taxon>
        <taxon>Spirosoma</taxon>
    </lineage>
</organism>
<evidence type="ECO:0000313" key="3">
    <source>
        <dbReference type="Proteomes" id="UP000232883"/>
    </source>
</evidence>
<name>A0A2K8ZB13_9BACT</name>
<gene>
    <name evidence="2" type="ORF">CWM47_37740</name>
</gene>
<dbReference type="AlphaFoldDB" id="A0A2K8ZB13"/>
<feature type="transmembrane region" description="Helical" evidence="1">
    <location>
        <begin position="12"/>
        <end position="33"/>
    </location>
</feature>
<keyword evidence="1" id="KW-0812">Transmembrane</keyword>
<keyword evidence="1" id="KW-0472">Membrane</keyword>
<proteinExistence type="predicted"/>
<evidence type="ECO:0000313" key="2">
    <source>
        <dbReference type="EMBL" id="AUD07063.1"/>
    </source>
</evidence>
<reference evidence="2 3" key="1">
    <citation type="submission" date="2017-11" db="EMBL/GenBank/DDBJ databases">
        <title>Taxonomic description and genome sequences of Spirosoma HA7 sp. nov., isolated from pollen microhabitat of Corylus avellana.</title>
        <authorList>
            <person name="Ambika Manirajan B."/>
            <person name="Suarez C."/>
            <person name="Ratering S."/>
            <person name="Geissler-Plaum R."/>
            <person name="Cardinale M."/>
            <person name="Sylvia S."/>
        </authorList>
    </citation>
    <scope>NUCLEOTIDE SEQUENCE [LARGE SCALE GENOMIC DNA]</scope>
    <source>
        <strain evidence="2 3">HA7</strain>
    </source>
</reference>
<dbReference type="Proteomes" id="UP000232883">
    <property type="component" value="Chromosome"/>
</dbReference>